<evidence type="ECO:0000313" key="14">
    <source>
        <dbReference type="Proteomes" id="UP000027182"/>
    </source>
</evidence>
<dbReference type="Pfam" id="PF01018">
    <property type="entry name" value="GTP1_OBG"/>
    <property type="match status" value="1"/>
</dbReference>
<evidence type="ECO:0000259" key="10">
    <source>
        <dbReference type="PROSITE" id="PS51710"/>
    </source>
</evidence>
<keyword evidence="3 9" id="KW-0963">Cytoplasm</keyword>
<organism evidence="13 14">
    <name type="scientific">Mycoplasmopsis bovis CQ-W70</name>
    <dbReference type="NCBI Taxonomy" id="1316930"/>
    <lineage>
        <taxon>Bacteria</taxon>
        <taxon>Bacillati</taxon>
        <taxon>Mycoplasmatota</taxon>
        <taxon>Mycoplasmoidales</taxon>
        <taxon>Metamycoplasmataceae</taxon>
        <taxon>Mycoplasmopsis</taxon>
    </lineage>
</organism>
<dbReference type="InterPro" id="IPR014100">
    <property type="entry name" value="GTP-bd_Obg/CgtA"/>
</dbReference>
<evidence type="ECO:0000256" key="1">
    <source>
        <dbReference type="ARBA" id="ARBA00001946"/>
    </source>
</evidence>
<dbReference type="AlphaFoldDB" id="A0A059Y432"/>
<dbReference type="HOGENOM" id="CLU_011747_2_1_14"/>
<dbReference type="NCBIfam" id="NF008955">
    <property type="entry name" value="PRK12297.1"/>
    <property type="match status" value="1"/>
</dbReference>
<comment type="subunit">
    <text evidence="9">Monomer.</text>
</comment>
<feature type="binding site" evidence="9">
    <location>
        <begin position="164"/>
        <end position="171"/>
    </location>
    <ligand>
        <name>GTP</name>
        <dbReference type="ChEBI" id="CHEBI:37565"/>
    </ligand>
</feature>
<dbReference type="Gene3D" id="2.70.210.12">
    <property type="entry name" value="GTP1/OBG domain"/>
    <property type="match status" value="1"/>
</dbReference>
<reference evidence="13 14" key="1">
    <citation type="submission" date="2013-04" db="EMBL/GenBank/DDBJ databases">
        <authorList>
            <person name="Lin L."/>
            <person name="Zeng Z."/>
            <person name="Xie J."/>
            <person name="Luo L."/>
            <person name="Yang Z."/>
            <person name="Liang W."/>
            <person name="Lin H."/>
            <person name="Dong C."/>
            <person name="Sun Y."/>
        </authorList>
    </citation>
    <scope>NUCLEOTIDE SEQUENCE [LARGE SCALE GENOMIC DNA]</scope>
    <source>
        <strain evidence="13 14">CQ-W70</strain>
    </source>
</reference>
<dbReference type="GO" id="GO:0042254">
    <property type="term" value="P:ribosome biogenesis"/>
    <property type="evidence" value="ECO:0007669"/>
    <property type="project" value="UniProtKB-UniRule"/>
</dbReference>
<evidence type="ECO:0000256" key="3">
    <source>
        <dbReference type="ARBA" id="ARBA00022490"/>
    </source>
</evidence>
<accession>A0A059Y432</accession>
<dbReference type="Pfam" id="PF01926">
    <property type="entry name" value="MMR_HSR1"/>
    <property type="match status" value="1"/>
</dbReference>
<dbReference type="EMBL" id="CP005933">
    <property type="protein sequence ID" value="AIA34125.1"/>
    <property type="molecule type" value="Genomic_DNA"/>
</dbReference>
<feature type="binding site" evidence="9">
    <location>
        <begin position="306"/>
        <end position="308"/>
    </location>
    <ligand>
        <name>GTP</name>
        <dbReference type="ChEBI" id="CHEBI:37565"/>
    </ligand>
</feature>
<evidence type="ECO:0000256" key="9">
    <source>
        <dbReference type="HAMAP-Rule" id="MF_01454"/>
    </source>
</evidence>
<proteinExistence type="inferred from homology"/>
<dbReference type="PROSITE" id="PS51881">
    <property type="entry name" value="OCT"/>
    <property type="match status" value="1"/>
</dbReference>
<dbReference type="GO" id="GO:0003924">
    <property type="term" value="F:GTPase activity"/>
    <property type="evidence" value="ECO:0007669"/>
    <property type="project" value="UniProtKB-UniRule"/>
</dbReference>
<dbReference type="PATRIC" id="fig|1316930.3.peg.564"/>
<comment type="similarity">
    <text evidence="2 9">Belongs to the TRAFAC class OBG-HflX-like GTPase superfamily. OBG GTPase family.</text>
</comment>
<evidence type="ECO:0000259" key="12">
    <source>
        <dbReference type="PROSITE" id="PS51883"/>
    </source>
</evidence>
<dbReference type="Gene3D" id="3.40.50.300">
    <property type="entry name" value="P-loop containing nucleotide triphosphate hydrolases"/>
    <property type="match status" value="1"/>
</dbReference>
<dbReference type="PANTHER" id="PTHR11702">
    <property type="entry name" value="DEVELOPMENTALLY REGULATED GTP-BINDING PROTEIN-RELATED"/>
    <property type="match status" value="1"/>
</dbReference>
<dbReference type="InterPro" id="IPR005225">
    <property type="entry name" value="Small_GTP-bd"/>
</dbReference>
<keyword evidence="5 9" id="KW-0547">Nucleotide-binding</keyword>
<name>A0A059Y432_MYCBV</name>
<dbReference type="PIRSF" id="PIRSF002401">
    <property type="entry name" value="GTP_bd_Obg/CgtA"/>
    <property type="match status" value="1"/>
</dbReference>
<dbReference type="PROSITE" id="PS00905">
    <property type="entry name" value="GTP1_OBG"/>
    <property type="match status" value="1"/>
</dbReference>
<dbReference type="GO" id="GO:0005737">
    <property type="term" value="C:cytoplasm"/>
    <property type="evidence" value="ECO:0007669"/>
    <property type="project" value="UniProtKB-SubCell"/>
</dbReference>
<dbReference type="Proteomes" id="UP000027182">
    <property type="component" value="Chromosome"/>
</dbReference>
<dbReference type="PROSITE" id="PS51710">
    <property type="entry name" value="G_OBG"/>
    <property type="match status" value="1"/>
</dbReference>
<evidence type="ECO:0000256" key="2">
    <source>
        <dbReference type="ARBA" id="ARBA00007699"/>
    </source>
</evidence>
<evidence type="ECO:0000259" key="11">
    <source>
        <dbReference type="PROSITE" id="PS51881"/>
    </source>
</evidence>
<dbReference type="InterPro" id="IPR036346">
    <property type="entry name" value="GTP-bd_prot_GTP1/OBG_C_sf"/>
</dbReference>
<dbReference type="NCBIfam" id="TIGR03595">
    <property type="entry name" value="Obg_CgtA_exten"/>
    <property type="match status" value="1"/>
</dbReference>
<feature type="binding site" evidence="9">
    <location>
        <position position="171"/>
    </location>
    <ligand>
        <name>Mg(2+)</name>
        <dbReference type="ChEBI" id="CHEBI:18420"/>
    </ligand>
</feature>
<dbReference type="InterPro" id="IPR006074">
    <property type="entry name" value="GTP1-OBG_CS"/>
</dbReference>
<protein>
    <recommendedName>
        <fullName evidence="9">GTPase Obg</fullName>
        <ecNumber evidence="9">3.6.5.-</ecNumber>
    </recommendedName>
    <alternativeName>
        <fullName evidence="9">GTP-binding protein Obg</fullName>
    </alternativeName>
</protein>
<dbReference type="HAMAP" id="MF_01454">
    <property type="entry name" value="GTPase_Obg"/>
    <property type="match status" value="1"/>
</dbReference>
<dbReference type="SUPFAM" id="SSF52540">
    <property type="entry name" value="P-loop containing nucleoside triphosphate hydrolases"/>
    <property type="match status" value="1"/>
</dbReference>
<comment type="subcellular location">
    <subcellularLocation>
        <location evidence="9">Cytoplasm</location>
    </subcellularLocation>
</comment>
<evidence type="ECO:0000256" key="8">
    <source>
        <dbReference type="ARBA" id="ARBA00023134"/>
    </source>
</evidence>
<dbReference type="InterPro" id="IPR006073">
    <property type="entry name" value="GTP-bd"/>
</dbReference>
<dbReference type="PROSITE" id="PS51883">
    <property type="entry name" value="OBG"/>
    <property type="match status" value="1"/>
</dbReference>
<dbReference type="PANTHER" id="PTHR11702:SF31">
    <property type="entry name" value="MITOCHONDRIAL RIBOSOME-ASSOCIATED GTPASE 2"/>
    <property type="match status" value="1"/>
</dbReference>
<feature type="binding site" evidence="9">
    <location>
        <begin position="279"/>
        <end position="282"/>
    </location>
    <ligand>
        <name>GTP</name>
        <dbReference type="ChEBI" id="CHEBI:37565"/>
    </ligand>
</feature>
<dbReference type="InterPro" id="IPR015349">
    <property type="entry name" value="OCT_dom"/>
</dbReference>
<evidence type="ECO:0000256" key="5">
    <source>
        <dbReference type="ARBA" id="ARBA00022741"/>
    </source>
</evidence>
<feature type="domain" description="OBG-type G" evidence="10">
    <location>
        <begin position="158"/>
        <end position="325"/>
    </location>
</feature>
<dbReference type="InterPro" id="IPR036726">
    <property type="entry name" value="GTP1_OBG_dom_sf"/>
</dbReference>
<evidence type="ECO:0000313" key="13">
    <source>
        <dbReference type="EMBL" id="AIA34125.1"/>
    </source>
</evidence>
<feature type="binding site" evidence="9">
    <location>
        <begin position="210"/>
        <end position="213"/>
    </location>
    <ligand>
        <name>GTP</name>
        <dbReference type="ChEBI" id="CHEBI:37565"/>
    </ligand>
</feature>
<sequence>MAKFIDEIKLTLIAGKGGDGIISFRREAHVDKGGPDGGDGGKGGNIYFVGDKGKNTLLSLYGNKQISAEDGINGGPKNLYGATGKSTYVKVPIGTMVYKNNKLVADIVEEKEYLVAQGGIGGRGNAKFKSSRNTAPRICENGTPGEKYLAHIVLKVMSDVGIIGKPSAGKSTLLSAISNAKAKIAEYEFTTLVPQLGLVKYHDHSFTVADLPGLIKGASEGKGLGIQFLRHIERCRVVVQIIDFGSDEKNPIEDFEVINKELEEYSKKLASKAKVVVANKSDLQGFRERVDAFKAKYPDVDVVEISAIERSNLDELKGKIWKVLEETKMAPTEEDDEEESVVEIKLEEDYKISNPYAGFFEITGPKIEQIYHKIPLVSYDNLIRFNTMLKKIGVWDDLLKYDIKPGDTVRILEYEFEWDGEF</sequence>
<keyword evidence="6 9" id="KW-0378">Hydrolase</keyword>
<dbReference type="InterPro" id="IPR031167">
    <property type="entry name" value="G_OBG"/>
</dbReference>
<keyword evidence="8 9" id="KW-0342">GTP-binding</keyword>
<dbReference type="GO" id="GO:0000287">
    <property type="term" value="F:magnesium ion binding"/>
    <property type="evidence" value="ECO:0007669"/>
    <property type="project" value="InterPro"/>
</dbReference>
<dbReference type="NCBIfam" id="TIGR00231">
    <property type="entry name" value="small_GTP"/>
    <property type="match status" value="1"/>
</dbReference>
<evidence type="ECO:0000256" key="4">
    <source>
        <dbReference type="ARBA" id="ARBA00022723"/>
    </source>
</evidence>
<comment type="function">
    <text evidence="9">An essential GTPase which binds GTP, GDP and possibly (p)ppGpp with moderate affinity, with high nucleotide exchange rates and a fairly low GTP hydrolysis rate. Plays a role in control of the cell cycle, stress response, ribosome biogenesis and in those bacteria that undergo differentiation, in morphogenesis control.</text>
</comment>
<feature type="binding site" evidence="9">
    <location>
        <position position="191"/>
    </location>
    <ligand>
        <name>Mg(2+)</name>
        <dbReference type="ChEBI" id="CHEBI:18420"/>
    </ligand>
</feature>
<dbReference type="CDD" id="cd01898">
    <property type="entry name" value="Obg"/>
    <property type="match status" value="1"/>
</dbReference>
<evidence type="ECO:0000256" key="7">
    <source>
        <dbReference type="ARBA" id="ARBA00022842"/>
    </source>
</evidence>
<dbReference type="Pfam" id="PF09269">
    <property type="entry name" value="DUF1967"/>
    <property type="match status" value="1"/>
</dbReference>
<dbReference type="SUPFAM" id="SSF82051">
    <property type="entry name" value="Obg GTP-binding protein N-terminal domain"/>
    <property type="match status" value="1"/>
</dbReference>
<dbReference type="KEGG" id="mbq:K668_02745"/>
<evidence type="ECO:0000256" key="6">
    <source>
        <dbReference type="ARBA" id="ARBA00022801"/>
    </source>
</evidence>
<dbReference type="SUPFAM" id="SSF102741">
    <property type="entry name" value="Obg GTP-binding protein C-terminal domain"/>
    <property type="match status" value="1"/>
</dbReference>
<dbReference type="RefSeq" id="WP_013954914.1">
    <property type="nucleotide sequence ID" value="NZ_CP005933.1"/>
</dbReference>
<dbReference type="FunFam" id="2.70.210.12:FF:000001">
    <property type="entry name" value="GTPase Obg"/>
    <property type="match status" value="1"/>
</dbReference>
<feature type="domain" description="Obg" evidence="12">
    <location>
        <begin position="2"/>
        <end position="157"/>
    </location>
</feature>
<dbReference type="InterPro" id="IPR045086">
    <property type="entry name" value="OBG_GTPase"/>
</dbReference>
<comment type="cofactor">
    <cofactor evidence="1 9">
        <name>Mg(2+)</name>
        <dbReference type="ChEBI" id="CHEBI:18420"/>
    </cofactor>
</comment>
<dbReference type="NCBIfam" id="NF008956">
    <property type="entry name" value="PRK12299.1"/>
    <property type="match status" value="1"/>
</dbReference>
<dbReference type="EC" id="3.6.5.-" evidence="9"/>
<feature type="binding site" evidence="9">
    <location>
        <begin position="189"/>
        <end position="193"/>
    </location>
    <ligand>
        <name>GTP</name>
        <dbReference type="ChEBI" id="CHEBI:37565"/>
    </ligand>
</feature>
<dbReference type="NCBIfam" id="TIGR02729">
    <property type="entry name" value="Obg_CgtA"/>
    <property type="match status" value="1"/>
</dbReference>
<dbReference type="InterPro" id="IPR006169">
    <property type="entry name" value="GTP1_OBG_dom"/>
</dbReference>
<gene>
    <name evidence="13" type="primary">obgE</name>
    <name evidence="9" type="synonym">obg</name>
    <name evidence="13" type="ORF">K668_02745</name>
</gene>
<dbReference type="PRINTS" id="PR00326">
    <property type="entry name" value="GTP1OBG"/>
</dbReference>
<dbReference type="GO" id="GO:0005525">
    <property type="term" value="F:GTP binding"/>
    <property type="evidence" value="ECO:0007669"/>
    <property type="project" value="UniProtKB-UniRule"/>
</dbReference>
<dbReference type="Gene3D" id="3.30.300.350">
    <property type="entry name" value="GTP-binding protein OBG, C-terminal domain"/>
    <property type="match status" value="1"/>
</dbReference>
<keyword evidence="7 9" id="KW-0460">Magnesium</keyword>
<dbReference type="InterPro" id="IPR027417">
    <property type="entry name" value="P-loop_NTPase"/>
</dbReference>
<feature type="domain" description="OCT" evidence="11">
    <location>
        <begin position="333"/>
        <end position="420"/>
    </location>
</feature>
<keyword evidence="4 9" id="KW-0479">Metal-binding</keyword>